<keyword evidence="2" id="KW-1185">Reference proteome</keyword>
<dbReference type="AlphaFoldDB" id="A0A1H3GBH2"/>
<proteinExistence type="predicted"/>
<dbReference type="EMBL" id="FNOY01000014">
    <property type="protein sequence ID" value="SDX99854.1"/>
    <property type="molecule type" value="Genomic_DNA"/>
</dbReference>
<evidence type="ECO:0000313" key="2">
    <source>
        <dbReference type="Proteomes" id="UP000198640"/>
    </source>
</evidence>
<accession>A0A1H3GBH2</accession>
<name>A0A1H3GBH2_9PROT</name>
<sequence length="109" mass="12320">MNHDREIPYQRVPQQSAMLKAVFLKITLVIILRWIELAGRENFGDDGIRPAPALLSLRPGSLSCRFLISREEINGGSILGADVWTLSVESSWVVAVPEYFEQFFQGYGH</sequence>
<dbReference type="Proteomes" id="UP000198640">
    <property type="component" value="Unassembled WGS sequence"/>
</dbReference>
<organism evidence="1 2">
    <name type="scientific">Nitrosomonas halophila</name>
    <dbReference type="NCBI Taxonomy" id="44576"/>
    <lineage>
        <taxon>Bacteria</taxon>
        <taxon>Pseudomonadati</taxon>
        <taxon>Pseudomonadota</taxon>
        <taxon>Betaproteobacteria</taxon>
        <taxon>Nitrosomonadales</taxon>
        <taxon>Nitrosomonadaceae</taxon>
        <taxon>Nitrosomonas</taxon>
    </lineage>
</organism>
<dbReference type="STRING" id="44576.SAMN05421881_101454"/>
<protein>
    <submittedName>
        <fullName evidence="1">Uncharacterized protein</fullName>
    </submittedName>
</protein>
<evidence type="ECO:0000313" key="1">
    <source>
        <dbReference type="EMBL" id="SDX99854.1"/>
    </source>
</evidence>
<reference evidence="1 2" key="1">
    <citation type="submission" date="2016-10" db="EMBL/GenBank/DDBJ databases">
        <authorList>
            <person name="de Groot N.N."/>
        </authorList>
    </citation>
    <scope>NUCLEOTIDE SEQUENCE [LARGE SCALE GENOMIC DNA]</scope>
    <source>
        <strain evidence="1 2">Nm1</strain>
    </source>
</reference>
<gene>
    <name evidence="1" type="ORF">SAMN05421881_101454</name>
</gene>